<keyword evidence="2" id="KW-0472">Membrane</keyword>
<evidence type="ECO:0000313" key="3">
    <source>
        <dbReference type="EMBL" id="GFO44737.1"/>
    </source>
</evidence>
<dbReference type="Pfam" id="PF03134">
    <property type="entry name" value="TB2_DP1_HVA22"/>
    <property type="match status" value="1"/>
</dbReference>
<evidence type="ECO:0000256" key="1">
    <source>
        <dbReference type="SAM" id="MobiDB-lite"/>
    </source>
</evidence>
<protein>
    <submittedName>
        <fullName evidence="3">Receptor expression-enhancing protein</fullName>
    </submittedName>
</protein>
<feature type="compositionally biased region" description="Polar residues" evidence="1">
    <location>
        <begin position="188"/>
        <end position="198"/>
    </location>
</feature>
<evidence type="ECO:0000256" key="2">
    <source>
        <dbReference type="SAM" id="Phobius"/>
    </source>
</evidence>
<name>A0AAV4DL15_9GAST</name>
<keyword evidence="2" id="KW-0812">Transmembrane</keyword>
<dbReference type="Proteomes" id="UP000735302">
    <property type="component" value="Unassembled WGS sequence"/>
</dbReference>
<dbReference type="GO" id="GO:0005789">
    <property type="term" value="C:endoplasmic reticulum membrane"/>
    <property type="evidence" value="ECO:0007669"/>
    <property type="project" value="TreeGrafter"/>
</dbReference>
<dbReference type="GO" id="GO:0005881">
    <property type="term" value="C:cytoplasmic microtubule"/>
    <property type="evidence" value="ECO:0007669"/>
    <property type="project" value="TreeGrafter"/>
</dbReference>
<feature type="region of interest" description="Disordered" evidence="1">
    <location>
        <begin position="433"/>
        <end position="465"/>
    </location>
</feature>
<proteinExistence type="predicted"/>
<comment type="caution">
    <text evidence="3">The sequence shown here is derived from an EMBL/GenBank/DDBJ whole genome shotgun (WGS) entry which is preliminary data.</text>
</comment>
<reference evidence="3 4" key="1">
    <citation type="journal article" date="2021" name="Elife">
        <title>Chloroplast acquisition without the gene transfer in kleptoplastic sea slugs, Plakobranchus ocellatus.</title>
        <authorList>
            <person name="Maeda T."/>
            <person name="Takahashi S."/>
            <person name="Yoshida T."/>
            <person name="Shimamura S."/>
            <person name="Takaki Y."/>
            <person name="Nagai Y."/>
            <person name="Toyoda A."/>
            <person name="Suzuki Y."/>
            <person name="Arimoto A."/>
            <person name="Ishii H."/>
            <person name="Satoh N."/>
            <person name="Nishiyama T."/>
            <person name="Hasebe M."/>
            <person name="Maruyama T."/>
            <person name="Minagawa J."/>
            <person name="Obokata J."/>
            <person name="Shigenobu S."/>
        </authorList>
    </citation>
    <scope>NUCLEOTIDE SEQUENCE [LARGE SCALE GENOMIC DNA]</scope>
</reference>
<accession>A0AAV4DL15</accession>
<feature type="region of interest" description="Disordered" evidence="1">
    <location>
        <begin position="607"/>
        <end position="643"/>
    </location>
</feature>
<feature type="compositionally biased region" description="Polar residues" evidence="1">
    <location>
        <begin position="624"/>
        <end position="643"/>
    </location>
</feature>
<dbReference type="PANTHER" id="PTHR12300:SF117">
    <property type="entry name" value="LP05237P-RELATED"/>
    <property type="match status" value="1"/>
</dbReference>
<organism evidence="3 4">
    <name type="scientific">Plakobranchus ocellatus</name>
    <dbReference type="NCBI Taxonomy" id="259542"/>
    <lineage>
        <taxon>Eukaryota</taxon>
        <taxon>Metazoa</taxon>
        <taxon>Spiralia</taxon>
        <taxon>Lophotrochozoa</taxon>
        <taxon>Mollusca</taxon>
        <taxon>Gastropoda</taxon>
        <taxon>Heterobranchia</taxon>
        <taxon>Euthyneura</taxon>
        <taxon>Panpulmonata</taxon>
        <taxon>Sacoglossa</taxon>
        <taxon>Placobranchoidea</taxon>
        <taxon>Plakobranchidae</taxon>
        <taxon>Plakobranchus</taxon>
    </lineage>
</organism>
<feature type="non-terminal residue" evidence="3">
    <location>
        <position position="1"/>
    </location>
</feature>
<dbReference type="GO" id="GO:0071786">
    <property type="term" value="P:endoplasmic reticulum tubular network organization"/>
    <property type="evidence" value="ECO:0007669"/>
    <property type="project" value="TreeGrafter"/>
</dbReference>
<dbReference type="GO" id="GO:0008017">
    <property type="term" value="F:microtubule binding"/>
    <property type="evidence" value="ECO:0007669"/>
    <property type="project" value="TreeGrafter"/>
</dbReference>
<evidence type="ECO:0000313" key="4">
    <source>
        <dbReference type="Proteomes" id="UP000735302"/>
    </source>
</evidence>
<dbReference type="GO" id="GO:0071782">
    <property type="term" value="C:endoplasmic reticulum tubular network"/>
    <property type="evidence" value="ECO:0007669"/>
    <property type="project" value="TreeGrafter"/>
</dbReference>
<dbReference type="PANTHER" id="PTHR12300">
    <property type="entry name" value="HVA22-LIKE PROTEINS"/>
    <property type="match status" value="1"/>
</dbReference>
<keyword evidence="2" id="KW-1133">Transmembrane helix</keyword>
<keyword evidence="3" id="KW-0675">Receptor</keyword>
<sequence length="739" mass="83668">LLFGTLYPAYASYKAVRTKNVKEYVKWMMYWIVFALFCTVETFSDVFLSWMPFYYELKIVFVLWMLSPITQGSSFLFKKFVHPHLAKREKEIDEMIDQASKQGYTTLVTLGTRGLQAVMKTAIIGQSKLVDHLRRSYSTSDLSNDGHNLIQRHEVLNNQEEGEDELDNRLIEDNAELERRMKSYPSKRGSTSGISLSSVKEEEGENGEHVITETFSIPQATRRHYSAREGYTPVRQSRCQSLPPTSDKFPMAFSASSLHVKRQFFAQLSESKNETVSSANNKSAHSSVTRKYPFVKSKSHDSSMLAKSSYFSSNSSVESMKKMPTRACSESRDVKTVDKKSIKKFNKFKTIPEAKGFKKSARLSFPKEATEISEMFKNVCEENVIQQPGQMCPIQSPKEFSLTKESTSSLNIQQKNSLSCVVKTKAMQDLDPESSGIHHVLKEKVDPNFSDDSNPEYGFRSASNEISRSPSANVIDIASPDKKYKSSLDLRKMQITENSPSSFDSSLAEDSDSCSDWSDSSTWETMSDHLEQPIGRAHYLANFEGEYSPDSEDFIAHPHSTPNSPVTFHRHAGVCFTNLTSQGSPGSPSTLLKNRQRENLTQALKKFKMDSHSSPPSPFISKSRFLSQPSDPDFQMESTAQGGTDLSLESLQQTTQPLQIWKLQSGRIDHTNRAPGISPYFRSHRLHSVPGHAFNTEHFLRDKDSSPYLQNFSLKKIIPKSKSEAFITKSRHPYTNYMH</sequence>
<gene>
    <name evidence="3" type="ORF">PoB_007124200</name>
</gene>
<feature type="region of interest" description="Disordered" evidence="1">
    <location>
        <begin position="183"/>
        <end position="207"/>
    </location>
</feature>
<dbReference type="EMBL" id="BLXT01007982">
    <property type="protein sequence ID" value="GFO44737.1"/>
    <property type="molecule type" value="Genomic_DNA"/>
</dbReference>
<dbReference type="AlphaFoldDB" id="A0AAV4DL15"/>
<feature type="transmembrane region" description="Helical" evidence="2">
    <location>
        <begin position="27"/>
        <end position="51"/>
    </location>
</feature>
<keyword evidence="4" id="KW-1185">Reference proteome</keyword>
<dbReference type="InterPro" id="IPR004345">
    <property type="entry name" value="TB2_DP1_HVA22"/>
</dbReference>